<sequence>MTFTMSLRKQRERGKEKRVSDSLTMCPTLTLCDTFLFILLLYCIPLALASVDASFRDCNHFLYKKIPPMGIPSGALKKICQRYEDTPRYITLYDPTKRIPFYSAYTFKKSSGEKSVGSPWMYEPQLSIISSTGNMVPFPQEKNDLQLEENQAVLSDYSDSVFYERGQMNPDEHQADPSDKAATYTLTNIVPQSKDFYRKQWAPYLNKIRQRLNSYCHGTAFVIAGVTTTGNTIRRDNTNRVAIPKHIWLAYCCPDFDSNAPYDVRYMFPSFAAYGLNDFVGSFVMEVSSKRLEALIKREMPVDHNFQLFQDNCIPEV</sequence>
<proteinExistence type="predicted"/>
<dbReference type="SUPFAM" id="SSF54060">
    <property type="entry name" value="His-Me finger endonucleases"/>
    <property type="match status" value="1"/>
</dbReference>
<dbReference type="Gene3D" id="3.40.570.10">
    <property type="entry name" value="Extracellular Endonuclease, subunit A"/>
    <property type="match status" value="1"/>
</dbReference>
<dbReference type="PANTHER" id="PTHR21472:SF20">
    <property type="entry name" value="ENDONUCLEASE DOMAIN-CONTAINING 1 PROTEIN-LIKE"/>
    <property type="match status" value="1"/>
</dbReference>
<dbReference type="EMBL" id="JAFBMS010000015">
    <property type="protein sequence ID" value="KAG9346616.1"/>
    <property type="molecule type" value="Genomic_DNA"/>
</dbReference>
<dbReference type="InterPro" id="IPR039015">
    <property type="entry name" value="ENDOD1"/>
</dbReference>
<evidence type="ECO:0008006" key="5">
    <source>
        <dbReference type="Google" id="ProtNLM"/>
    </source>
</evidence>
<dbReference type="AlphaFoldDB" id="A0A8T2P4H8"/>
<organism evidence="3 4">
    <name type="scientific">Albula glossodonta</name>
    <name type="common">roundjaw bonefish</name>
    <dbReference type="NCBI Taxonomy" id="121402"/>
    <lineage>
        <taxon>Eukaryota</taxon>
        <taxon>Metazoa</taxon>
        <taxon>Chordata</taxon>
        <taxon>Craniata</taxon>
        <taxon>Vertebrata</taxon>
        <taxon>Euteleostomi</taxon>
        <taxon>Actinopterygii</taxon>
        <taxon>Neopterygii</taxon>
        <taxon>Teleostei</taxon>
        <taxon>Albuliformes</taxon>
        <taxon>Albulidae</taxon>
        <taxon>Albula</taxon>
    </lineage>
</organism>
<dbReference type="InterPro" id="IPR044925">
    <property type="entry name" value="His-Me_finger_sf"/>
</dbReference>
<feature type="domain" description="DNA/RNA non-specific endonuclease/pyrophosphatase/phosphodiesterase" evidence="2">
    <location>
        <begin position="85"/>
        <end position="302"/>
    </location>
</feature>
<dbReference type="SMART" id="SM00477">
    <property type="entry name" value="NUC"/>
    <property type="match status" value="1"/>
</dbReference>
<dbReference type="Pfam" id="PF01223">
    <property type="entry name" value="Endonuclease_NS"/>
    <property type="match status" value="1"/>
</dbReference>
<dbReference type="InterPro" id="IPR020821">
    <property type="entry name" value="ENPP1-3/EXOG-like_nuc-like"/>
</dbReference>
<evidence type="ECO:0000259" key="2">
    <source>
        <dbReference type="SMART" id="SM00892"/>
    </source>
</evidence>
<keyword evidence="4" id="KW-1185">Reference proteome</keyword>
<dbReference type="OrthoDB" id="8572289at2759"/>
<reference evidence="3" key="1">
    <citation type="thesis" date="2021" institute="BYU ScholarsArchive" country="Provo, UT, USA">
        <title>Applications of and Algorithms for Genome Assembly and Genomic Analyses with an Emphasis on Marine Teleosts.</title>
        <authorList>
            <person name="Pickett B.D."/>
        </authorList>
    </citation>
    <scope>NUCLEOTIDE SEQUENCE</scope>
    <source>
        <strain evidence="3">HI-2016</strain>
    </source>
</reference>
<dbReference type="GO" id="GO:0016787">
    <property type="term" value="F:hydrolase activity"/>
    <property type="evidence" value="ECO:0007669"/>
    <property type="project" value="InterPro"/>
</dbReference>
<dbReference type="InterPro" id="IPR001604">
    <property type="entry name" value="Endo_G_ENPP1-like_dom"/>
</dbReference>
<evidence type="ECO:0000313" key="4">
    <source>
        <dbReference type="Proteomes" id="UP000824540"/>
    </source>
</evidence>
<dbReference type="GO" id="GO:0046872">
    <property type="term" value="F:metal ion binding"/>
    <property type="evidence" value="ECO:0007669"/>
    <property type="project" value="InterPro"/>
</dbReference>
<dbReference type="InterPro" id="IPR044929">
    <property type="entry name" value="DNA/RNA_non-sp_Endonuclease_sf"/>
</dbReference>
<accession>A0A8T2P4H8</accession>
<evidence type="ECO:0000313" key="3">
    <source>
        <dbReference type="EMBL" id="KAG9346616.1"/>
    </source>
</evidence>
<gene>
    <name evidence="3" type="ORF">JZ751_006927</name>
</gene>
<dbReference type="Proteomes" id="UP000824540">
    <property type="component" value="Unassembled WGS sequence"/>
</dbReference>
<comment type="caution">
    <text evidence="3">The sequence shown here is derived from an EMBL/GenBank/DDBJ whole genome shotgun (WGS) entry which is preliminary data.</text>
</comment>
<dbReference type="PANTHER" id="PTHR21472">
    <property type="entry name" value="ENDONUCLEASE DOMAIN-CONTAINING 1 PROTEIN ENDOD1"/>
    <property type="match status" value="1"/>
</dbReference>
<protein>
    <recommendedName>
        <fullName evidence="5">Endonuclease domain-containing 1 protein</fullName>
    </recommendedName>
</protein>
<name>A0A8T2P4H8_9TELE</name>
<dbReference type="GO" id="GO:0003676">
    <property type="term" value="F:nucleic acid binding"/>
    <property type="evidence" value="ECO:0007669"/>
    <property type="project" value="InterPro"/>
</dbReference>
<feature type="domain" description="ENPP1-3/EXOG-like endonuclease/phosphodiesterase" evidence="1">
    <location>
        <begin position="86"/>
        <end position="294"/>
    </location>
</feature>
<evidence type="ECO:0000259" key="1">
    <source>
        <dbReference type="SMART" id="SM00477"/>
    </source>
</evidence>
<dbReference type="SMART" id="SM00892">
    <property type="entry name" value="Endonuclease_NS"/>
    <property type="match status" value="1"/>
</dbReference>